<dbReference type="EMBL" id="JAGTIS010000001">
    <property type="protein sequence ID" value="MBT8765138.1"/>
    <property type="molecule type" value="Genomic_DNA"/>
</dbReference>
<evidence type="ECO:0000256" key="10">
    <source>
        <dbReference type="ARBA" id="ARBA00022741"/>
    </source>
</evidence>
<evidence type="ECO:0000256" key="1">
    <source>
        <dbReference type="ARBA" id="ARBA00000085"/>
    </source>
</evidence>
<dbReference type="PANTHER" id="PTHR43047">
    <property type="entry name" value="TWO-COMPONENT HISTIDINE PROTEIN KINASE"/>
    <property type="match status" value="1"/>
</dbReference>
<comment type="caution">
    <text evidence="22">The sequence shown here is derived from an EMBL/GenBank/DDBJ whole genome shotgun (WGS) entry which is preliminary data.</text>
</comment>
<dbReference type="InterPro" id="IPR000014">
    <property type="entry name" value="PAS"/>
</dbReference>
<dbReference type="Pfam" id="PF02518">
    <property type="entry name" value="HATPase_c"/>
    <property type="match status" value="1"/>
</dbReference>
<dbReference type="InterPro" id="IPR049870">
    <property type="entry name" value="BvgS-like_periplasmic1"/>
</dbReference>
<evidence type="ECO:0000259" key="18">
    <source>
        <dbReference type="PROSITE" id="PS50109"/>
    </source>
</evidence>
<dbReference type="Gene3D" id="3.30.450.20">
    <property type="entry name" value="PAS domain"/>
    <property type="match status" value="1"/>
</dbReference>
<evidence type="ECO:0000256" key="8">
    <source>
        <dbReference type="ARBA" id="ARBA00022692"/>
    </source>
</evidence>
<evidence type="ECO:0000313" key="22">
    <source>
        <dbReference type="EMBL" id="MBT8765138.1"/>
    </source>
</evidence>
<reference evidence="22 23" key="1">
    <citation type="submission" date="2021-04" db="EMBL/GenBank/DDBJ databases">
        <title>Pseudomonas boanensis sp. nov., a bacterium isolated from river water used for household purposes in Boane District, Mozambique.</title>
        <authorList>
            <person name="Nicklasson M."/>
            <person name="Martin-Rodriguez A.J."/>
            <person name="Thorell K."/>
            <person name="Neves L."/>
            <person name="Mussagy A."/>
            <person name="Rydberg H.A."/>
            <person name="Hernroth B."/>
            <person name="Svensson-Stadler L."/>
            <person name="Sjoling A."/>
        </authorList>
    </citation>
    <scope>NUCLEOTIDE SEQUENCE [LARGE SCALE GENOMIC DNA]</scope>
    <source>
        <strain evidence="22 23">DB1</strain>
    </source>
</reference>
<feature type="modified residue" description="Phosphohistidine" evidence="16">
    <location>
        <position position="1146"/>
    </location>
</feature>
<dbReference type="SMART" id="SM00448">
    <property type="entry name" value="REC"/>
    <property type="match status" value="1"/>
</dbReference>
<dbReference type="SMART" id="SM00387">
    <property type="entry name" value="HATPase_c"/>
    <property type="match status" value="1"/>
</dbReference>
<dbReference type="CDD" id="cd00130">
    <property type="entry name" value="PAS"/>
    <property type="match status" value="1"/>
</dbReference>
<dbReference type="InterPro" id="IPR036097">
    <property type="entry name" value="HisK_dim/P_sf"/>
</dbReference>
<dbReference type="PANTHER" id="PTHR43047:SF72">
    <property type="entry name" value="OSMOSENSING HISTIDINE PROTEIN KINASE SLN1"/>
    <property type="match status" value="1"/>
</dbReference>
<dbReference type="SUPFAM" id="SSF55785">
    <property type="entry name" value="PYP-like sensor domain (PAS domain)"/>
    <property type="match status" value="1"/>
</dbReference>
<evidence type="ECO:0000256" key="13">
    <source>
        <dbReference type="ARBA" id="ARBA00022989"/>
    </source>
</evidence>
<dbReference type="CDD" id="cd13705">
    <property type="entry name" value="PBP2_BvgS_D1"/>
    <property type="match status" value="1"/>
</dbReference>
<evidence type="ECO:0000256" key="17">
    <source>
        <dbReference type="PROSITE-ProRule" id="PRU00169"/>
    </source>
</evidence>
<dbReference type="SMART" id="SM00091">
    <property type="entry name" value="PAS"/>
    <property type="match status" value="1"/>
</dbReference>
<evidence type="ECO:0000256" key="11">
    <source>
        <dbReference type="ARBA" id="ARBA00022777"/>
    </source>
</evidence>
<keyword evidence="6 17" id="KW-0597">Phosphoprotein</keyword>
<keyword evidence="8" id="KW-0812">Transmembrane</keyword>
<keyword evidence="14" id="KW-0902">Two-component regulatory system</keyword>
<dbReference type="InterPro" id="IPR035965">
    <property type="entry name" value="PAS-like_dom_sf"/>
</dbReference>
<dbReference type="SMART" id="SM00388">
    <property type="entry name" value="HisKA"/>
    <property type="match status" value="1"/>
</dbReference>
<evidence type="ECO:0000256" key="5">
    <source>
        <dbReference type="ARBA" id="ARBA00022519"/>
    </source>
</evidence>
<dbReference type="PROSITE" id="PS50109">
    <property type="entry name" value="HIS_KIN"/>
    <property type="match status" value="1"/>
</dbReference>
<dbReference type="Gene3D" id="1.20.120.160">
    <property type="entry name" value="HPT domain"/>
    <property type="match status" value="1"/>
</dbReference>
<dbReference type="Pfam" id="PF00072">
    <property type="entry name" value="Response_reg"/>
    <property type="match status" value="1"/>
</dbReference>
<dbReference type="InterPro" id="IPR003594">
    <property type="entry name" value="HATPase_dom"/>
</dbReference>
<keyword evidence="9" id="KW-0732">Signal</keyword>
<evidence type="ECO:0000256" key="14">
    <source>
        <dbReference type="ARBA" id="ARBA00023012"/>
    </source>
</evidence>
<keyword evidence="13" id="KW-1133">Transmembrane helix</keyword>
<evidence type="ECO:0000256" key="2">
    <source>
        <dbReference type="ARBA" id="ARBA00004429"/>
    </source>
</evidence>
<evidence type="ECO:0000256" key="4">
    <source>
        <dbReference type="ARBA" id="ARBA00022475"/>
    </source>
</evidence>
<dbReference type="PROSITE" id="PS50110">
    <property type="entry name" value="RESPONSE_REGULATORY"/>
    <property type="match status" value="1"/>
</dbReference>
<evidence type="ECO:0000256" key="6">
    <source>
        <dbReference type="ARBA" id="ARBA00022553"/>
    </source>
</evidence>
<keyword evidence="12" id="KW-0067">ATP-binding</keyword>
<dbReference type="InterPro" id="IPR008207">
    <property type="entry name" value="Sig_transdc_His_kin_Hpt_dom"/>
</dbReference>
<gene>
    <name evidence="22" type="ORF">J7302_03165</name>
</gene>
<dbReference type="SUPFAM" id="SSF47226">
    <property type="entry name" value="Histidine-containing phosphotransfer domain, HPT domain"/>
    <property type="match status" value="1"/>
</dbReference>
<dbReference type="SUPFAM" id="SSF47384">
    <property type="entry name" value="Homodimeric domain of signal transducing histidine kinase"/>
    <property type="match status" value="1"/>
</dbReference>
<dbReference type="PROSITE" id="PS50112">
    <property type="entry name" value="PAS"/>
    <property type="match status" value="1"/>
</dbReference>
<dbReference type="Proteomes" id="UP001519667">
    <property type="component" value="Unassembled WGS sequence"/>
</dbReference>
<dbReference type="Gene3D" id="3.30.565.10">
    <property type="entry name" value="Histidine kinase-like ATPase, C-terminal domain"/>
    <property type="match status" value="1"/>
</dbReference>
<dbReference type="InterPro" id="IPR005467">
    <property type="entry name" value="His_kinase_dom"/>
</dbReference>
<evidence type="ECO:0000259" key="19">
    <source>
        <dbReference type="PROSITE" id="PS50110"/>
    </source>
</evidence>
<evidence type="ECO:0000259" key="20">
    <source>
        <dbReference type="PROSITE" id="PS50112"/>
    </source>
</evidence>
<evidence type="ECO:0000259" key="21">
    <source>
        <dbReference type="PROSITE" id="PS50894"/>
    </source>
</evidence>
<feature type="domain" description="PAS" evidence="20">
    <location>
        <begin position="575"/>
        <end position="622"/>
    </location>
</feature>
<evidence type="ECO:0000256" key="12">
    <source>
        <dbReference type="ARBA" id="ARBA00022840"/>
    </source>
</evidence>
<keyword evidence="10" id="KW-0547">Nucleotide-binding</keyword>
<dbReference type="EC" id="2.7.13.3" evidence="3"/>
<evidence type="ECO:0000313" key="23">
    <source>
        <dbReference type="Proteomes" id="UP001519667"/>
    </source>
</evidence>
<dbReference type="InterPro" id="IPR001789">
    <property type="entry name" value="Sig_transdc_resp-reg_receiver"/>
</dbReference>
<comment type="catalytic activity">
    <reaction evidence="1">
        <text>ATP + protein L-histidine = ADP + protein N-phospho-L-histidine.</text>
        <dbReference type="EC" id="2.7.13.3"/>
    </reaction>
</comment>
<evidence type="ECO:0000256" key="16">
    <source>
        <dbReference type="PROSITE-ProRule" id="PRU00110"/>
    </source>
</evidence>
<dbReference type="SMART" id="SM00062">
    <property type="entry name" value="PBPb"/>
    <property type="match status" value="2"/>
</dbReference>
<evidence type="ECO:0000256" key="7">
    <source>
        <dbReference type="ARBA" id="ARBA00022679"/>
    </source>
</evidence>
<evidence type="ECO:0000256" key="15">
    <source>
        <dbReference type="ARBA" id="ARBA00023136"/>
    </source>
</evidence>
<dbReference type="InterPro" id="IPR049871">
    <property type="entry name" value="BvgS-like_periplasmic2"/>
</dbReference>
<proteinExistence type="predicted"/>
<dbReference type="InterPro" id="IPR013656">
    <property type="entry name" value="PAS_4"/>
</dbReference>
<organism evidence="22 23">
    <name type="scientific">Metapseudomonas boanensis</name>
    <dbReference type="NCBI Taxonomy" id="2822138"/>
    <lineage>
        <taxon>Bacteria</taxon>
        <taxon>Pseudomonadati</taxon>
        <taxon>Pseudomonadota</taxon>
        <taxon>Gammaproteobacteria</taxon>
        <taxon>Pseudomonadales</taxon>
        <taxon>Pseudomonadaceae</taxon>
        <taxon>Metapseudomonas</taxon>
    </lineage>
</organism>
<keyword evidence="7" id="KW-0808">Transferase</keyword>
<dbReference type="PRINTS" id="PR00344">
    <property type="entry name" value="BCTRLSENSOR"/>
</dbReference>
<dbReference type="InterPro" id="IPR001638">
    <property type="entry name" value="Solute-binding_3/MltF_N"/>
</dbReference>
<dbReference type="CDD" id="cd17546">
    <property type="entry name" value="REC_hyHK_CKI1_RcsC-like"/>
    <property type="match status" value="1"/>
</dbReference>
<dbReference type="Gene3D" id="3.40.190.10">
    <property type="entry name" value="Periplasmic binding protein-like II"/>
    <property type="match status" value="4"/>
</dbReference>
<keyword evidence="5" id="KW-0997">Cell inner membrane</keyword>
<feature type="domain" description="Response regulatory" evidence="19">
    <location>
        <begin position="961"/>
        <end position="1080"/>
    </location>
</feature>
<evidence type="ECO:0000256" key="3">
    <source>
        <dbReference type="ARBA" id="ARBA00012438"/>
    </source>
</evidence>
<feature type="domain" description="HPt" evidence="21">
    <location>
        <begin position="1107"/>
        <end position="1201"/>
    </location>
</feature>
<sequence length="1204" mass="132578">MRYAHLIGGLICCFCLFGTSYGAAGDISLKLLGRSDLPDLSVQLDDYDFQWLRGKGALRIGVVEPDLPPFDITASGQQYEGLTADYLQLISRALSLRPEIVRFPDRESARNALRSGRIDVLGSSLEGDAASPGLIQTVPYVQHQPVMVMRIDDRLAAGEQRAGMRLAVSEDGANLDELHRLYPDAEVIVYGSVRAALQSVAFDRSDVFIGDAITANYLISQGYLVSVRMTNFAGYDGKGVSFSLAAGNHRLKRILDLTIEAIPEVEHAGILRRWGGATSMSLEDASLQLSKREVEWIEHNGPARLVVDSSFAPLTFFNADKRFRGIVADLLELVRLRTGLEVEVVESASLVDMLGSLREGSSDFSATLVSTTSRSEFLAVTRPYFSSSTVLVVRNADTNTRSLDQLRGHVLAIPKGHALVEFLREKHPQIRLLEVDTGIQALSRVADGRADAAIHSMVSATFLISRYYPEKLRIADTIGRDPARYVFSVVRDKPELQSILDKALLSISPDEIGNIVNRWYTSAEVAESTWAEYETRFYWLVVACALLSLLFVIWAYRLRRQVVRRERNARHLNDQLEFKRALIDGIPYPLLVRDLEGRTVTCNLSFAEALGLPRERLLGKTLGEFSGLGDGALAQLGDLDRRALLGGTAMFGDGVLQVGSQTRHVSYWAIPYRTSQQDPRGLICGWVDITERHRLMAELQKAKDQAESANVAKSRFLATMSHEIRTPLNAITGMLELALMRERGLDREAILVAQEAAHSLLALIGDILDIAKIESGRMVLDPKATSPRAVVEFVVRVFEGLAQQKGLELDLWLEHDCKDDVLLDPLCFKQILSNLISNAIKFTERGGVSVSSHVEALDERRVSLIVAVEDSGIGISPEDQKRLFQPFTQLADGMTADQGGTGLGLSICRRLVEMMNGRLVLHSTPGVGTRISVQLELPRLNPTSAAVPAAESEAASQKPLRILVVDDHPANRLLLLQQLEFLGHVTEQAGNGQEAAQRWQPGAFDLVITDCNMPVKNGYELARLIRERETRSGVTPCQVVGLTANAQPEERERCREAGMNDCLFKPIGLDTLRRFLQDHSQAELPDFPKAENFSIDLALLDSVTGGSAELARTLLSELHRTNEADAALFDALLLAGDWAGLEQLVHRIKGAVQLIAAQPLIDLCIGYSQAHTLNAGEDELRRLGEAVRETLAALQVALLARLEI</sequence>
<dbReference type="CDD" id="cd16922">
    <property type="entry name" value="HATPase_EvgS-ArcB-TorS-like"/>
    <property type="match status" value="1"/>
</dbReference>
<dbReference type="InterPro" id="IPR011006">
    <property type="entry name" value="CheY-like_superfamily"/>
</dbReference>
<dbReference type="Pfam" id="PF00497">
    <property type="entry name" value="SBP_bac_3"/>
    <property type="match status" value="2"/>
</dbReference>
<dbReference type="Pfam" id="PF08448">
    <property type="entry name" value="PAS_4"/>
    <property type="match status" value="1"/>
</dbReference>
<dbReference type="InterPro" id="IPR003661">
    <property type="entry name" value="HisK_dim/P_dom"/>
</dbReference>
<dbReference type="PROSITE" id="PS50894">
    <property type="entry name" value="HPT"/>
    <property type="match status" value="1"/>
</dbReference>
<keyword evidence="15" id="KW-0472">Membrane</keyword>
<dbReference type="SUPFAM" id="SSF52172">
    <property type="entry name" value="CheY-like"/>
    <property type="match status" value="1"/>
</dbReference>
<dbReference type="SUPFAM" id="SSF55874">
    <property type="entry name" value="ATPase domain of HSP90 chaperone/DNA topoisomerase II/histidine kinase"/>
    <property type="match status" value="1"/>
</dbReference>
<dbReference type="Gene3D" id="1.10.287.130">
    <property type="match status" value="1"/>
</dbReference>
<accession>A0ABS5XBR6</accession>
<evidence type="ECO:0000256" key="9">
    <source>
        <dbReference type="ARBA" id="ARBA00022729"/>
    </source>
</evidence>
<dbReference type="RefSeq" id="WP_215370080.1">
    <property type="nucleotide sequence ID" value="NZ_JAGTIS010000001.1"/>
</dbReference>
<dbReference type="InterPro" id="IPR004358">
    <property type="entry name" value="Sig_transdc_His_kin-like_C"/>
</dbReference>
<feature type="modified residue" description="4-aspartylphosphate" evidence="17">
    <location>
        <position position="1010"/>
    </location>
</feature>
<feature type="domain" description="Histidine kinase" evidence="18">
    <location>
        <begin position="719"/>
        <end position="939"/>
    </location>
</feature>
<keyword evidence="23" id="KW-1185">Reference proteome</keyword>
<protein>
    <recommendedName>
        <fullName evidence="3">histidine kinase</fullName>
        <ecNumber evidence="3">2.7.13.3</ecNumber>
    </recommendedName>
</protein>
<dbReference type="CDD" id="cd00082">
    <property type="entry name" value="HisKA"/>
    <property type="match status" value="1"/>
</dbReference>
<dbReference type="Gene3D" id="3.40.50.2300">
    <property type="match status" value="1"/>
</dbReference>
<name>A0ABS5XBR6_9GAMM</name>
<dbReference type="InterPro" id="IPR036641">
    <property type="entry name" value="HPT_dom_sf"/>
</dbReference>
<dbReference type="SUPFAM" id="SSF53850">
    <property type="entry name" value="Periplasmic binding protein-like II"/>
    <property type="match status" value="2"/>
</dbReference>
<comment type="subcellular location">
    <subcellularLocation>
        <location evidence="2">Cell inner membrane</location>
        <topology evidence="2">Multi-pass membrane protein</topology>
    </subcellularLocation>
</comment>
<dbReference type="CDD" id="cd13707">
    <property type="entry name" value="PBP2_BvgS_D2"/>
    <property type="match status" value="1"/>
</dbReference>
<keyword evidence="4" id="KW-1003">Cell membrane</keyword>
<keyword evidence="11" id="KW-0418">Kinase</keyword>
<dbReference type="Pfam" id="PF00512">
    <property type="entry name" value="HisKA"/>
    <property type="match status" value="1"/>
</dbReference>
<dbReference type="InterPro" id="IPR036890">
    <property type="entry name" value="HATPase_C_sf"/>
</dbReference>